<dbReference type="OrthoDB" id="668173at2759"/>
<evidence type="ECO:0000256" key="3">
    <source>
        <dbReference type="ARBA" id="ARBA00023125"/>
    </source>
</evidence>
<dbReference type="InterPro" id="IPR015300">
    <property type="entry name" value="DNA-bd_pseudobarrel_sf"/>
</dbReference>
<dbReference type="SUPFAM" id="SSF101936">
    <property type="entry name" value="DNA-binding pseudobarrel domain"/>
    <property type="match status" value="1"/>
</dbReference>
<comment type="subcellular location">
    <subcellularLocation>
        <location evidence="1">Nucleus</location>
    </subcellularLocation>
</comment>
<reference evidence="7" key="1">
    <citation type="journal article" date="2025" name="Foods">
        <title>Unveiling the Microbial Signatures of Arabica Coffee Cherries: Insights into Ripeness Specific Diversity, Functional Traits, and Implications for Quality and Safety.</title>
        <authorList>
            <consortium name="RefSeq"/>
            <person name="Tenea G.N."/>
            <person name="Cifuentes V."/>
            <person name="Reyes P."/>
            <person name="Cevallos-Vallejos M."/>
        </authorList>
    </citation>
    <scope>NUCLEOTIDE SEQUENCE [LARGE SCALE GENOMIC DNA]</scope>
</reference>
<evidence type="ECO:0000256" key="2">
    <source>
        <dbReference type="ARBA" id="ARBA00023015"/>
    </source>
</evidence>
<keyword evidence="5" id="KW-0539">Nucleus</keyword>
<dbReference type="Proteomes" id="UP001652660">
    <property type="component" value="Chromosome 6e"/>
</dbReference>
<gene>
    <name evidence="8" type="primary">LOC113691394</name>
</gene>
<name>A0A6P6SGS4_COFAR</name>
<dbReference type="InterPro" id="IPR005508">
    <property type="entry name" value="At2g31720-like"/>
</dbReference>
<keyword evidence="2" id="KW-0805">Transcription regulation</keyword>
<proteinExistence type="predicted"/>
<dbReference type="CDD" id="cd10017">
    <property type="entry name" value="B3_DNA"/>
    <property type="match status" value="1"/>
</dbReference>
<dbReference type="PANTHER" id="PTHR31541">
    <property type="entry name" value="B3 DOMAIN PLANT PROTEIN-RELATED"/>
    <property type="match status" value="1"/>
</dbReference>
<reference evidence="8" key="2">
    <citation type="submission" date="2025-08" db="UniProtKB">
        <authorList>
            <consortium name="RefSeq"/>
        </authorList>
    </citation>
    <scope>IDENTIFICATION</scope>
    <source>
        <tissue evidence="8">Leaves</tissue>
    </source>
</reference>
<evidence type="ECO:0000313" key="7">
    <source>
        <dbReference type="Proteomes" id="UP001652660"/>
    </source>
</evidence>
<dbReference type="Pfam" id="PF02362">
    <property type="entry name" value="B3"/>
    <property type="match status" value="1"/>
</dbReference>
<dbReference type="RefSeq" id="XP_027065318.2">
    <property type="nucleotide sequence ID" value="XM_027209517.2"/>
</dbReference>
<dbReference type="SMART" id="SM01019">
    <property type="entry name" value="B3"/>
    <property type="match status" value="1"/>
</dbReference>
<organism evidence="7 8">
    <name type="scientific">Coffea arabica</name>
    <name type="common">Arabian coffee</name>
    <dbReference type="NCBI Taxonomy" id="13443"/>
    <lineage>
        <taxon>Eukaryota</taxon>
        <taxon>Viridiplantae</taxon>
        <taxon>Streptophyta</taxon>
        <taxon>Embryophyta</taxon>
        <taxon>Tracheophyta</taxon>
        <taxon>Spermatophyta</taxon>
        <taxon>Magnoliopsida</taxon>
        <taxon>eudicotyledons</taxon>
        <taxon>Gunneridae</taxon>
        <taxon>Pentapetalae</taxon>
        <taxon>asterids</taxon>
        <taxon>lamiids</taxon>
        <taxon>Gentianales</taxon>
        <taxon>Rubiaceae</taxon>
        <taxon>Ixoroideae</taxon>
        <taxon>Gardenieae complex</taxon>
        <taxon>Bertiereae - Coffeeae clade</taxon>
        <taxon>Coffeeae</taxon>
        <taxon>Coffea</taxon>
    </lineage>
</organism>
<evidence type="ECO:0000256" key="1">
    <source>
        <dbReference type="ARBA" id="ARBA00004123"/>
    </source>
</evidence>
<feature type="domain" description="TF-B3" evidence="6">
    <location>
        <begin position="153"/>
        <end position="218"/>
    </location>
</feature>
<keyword evidence="4" id="KW-0804">Transcription</keyword>
<keyword evidence="3" id="KW-0238">DNA-binding</keyword>
<dbReference type="AlphaFoldDB" id="A0A6P6SGS4"/>
<evidence type="ECO:0000256" key="4">
    <source>
        <dbReference type="ARBA" id="ARBA00023163"/>
    </source>
</evidence>
<evidence type="ECO:0000259" key="6">
    <source>
        <dbReference type="PROSITE" id="PS50863"/>
    </source>
</evidence>
<dbReference type="GeneID" id="113691394"/>
<dbReference type="InterPro" id="IPR003340">
    <property type="entry name" value="B3_DNA-bd"/>
</dbReference>
<protein>
    <submittedName>
        <fullName evidence="8">B3 domain-containing protein At4g03170</fullName>
    </submittedName>
</protein>
<dbReference type="GO" id="GO:0005634">
    <property type="term" value="C:nucleus"/>
    <property type="evidence" value="ECO:0007669"/>
    <property type="project" value="UniProtKB-SubCell"/>
</dbReference>
<sequence>MEDEERVKFVKESKRKRKSIMGSAETSEASKIINGSIVLDKFMDAEVQQAASTLLAMSKEVLDPKTANGLRKRVMKTKLKLDRGIGGKLPRLPPVARLNGVIGTCSEPFEKQLTGSDVSECQCRLTLSKEEVLDSILPLLNEQDENIDSGIPVTVYDSSGKDYRMAFQSWSKRKLYVLKSGWTKFCQDHKLRALDWVTIWMFRHMHTRSPCFVLSFRR</sequence>
<dbReference type="PANTHER" id="PTHR31541:SF28">
    <property type="entry name" value="TF-B3 DOMAIN-CONTAINING PROTEIN"/>
    <property type="match status" value="1"/>
</dbReference>
<accession>A0A6P6SGS4</accession>
<keyword evidence="7" id="KW-1185">Reference proteome</keyword>
<dbReference type="PROSITE" id="PS50863">
    <property type="entry name" value="B3"/>
    <property type="match status" value="1"/>
</dbReference>
<evidence type="ECO:0000313" key="8">
    <source>
        <dbReference type="RefSeq" id="XP_027065318.2"/>
    </source>
</evidence>
<dbReference type="Gene3D" id="2.40.330.10">
    <property type="entry name" value="DNA-binding pseudobarrel domain"/>
    <property type="match status" value="1"/>
</dbReference>
<evidence type="ECO:0000256" key="5">
    <source>
        <dbReference type="ARBA" id="ARBA00023242"/>
    </source>
</evidence>
<dbReference type="GO" id="GO:0003677">
    <property type="term" value="F:DNA binding"/>
    <property type="evidence" value="ECO:0007669"/>
    <property type="project" value="UniProtKB-KW"/>
</dbReference>